<accession>A0AAN7IVL8</accession>
<evidence type="ECO:0000256" key="4">
    <source>
        <dbReference type="ARBA" id="ARBA00022449"/>
    </source>
</evidence>
<dbReference type="PANTHER" id="PTHR31503">
    <property type="entry name" value="VACUOLAR CALCIUM ION TRANSPORTER"/>
    <property type="match status" value="1"/>
</dbReference>
<dbReference type="InterPro" id="IPR044880">
    <property type="entry name" value="NCX_ion-bd_dom_sf"/>
</dbReference>
<evidence type="ECO:0000256" key="5">
    <source>
        <dbReference type="ARBA" id="ARBA00022554"/>
    </source>
</evidence>
<comment type="function">
    <text evidence="12">Vacuolar cation/proton exchanger (CAX). Translocates Ca(2+) and other metal ions into vacuoles using the proton gradient formed by H(+)-ATPase and H(+)-pyrophosphatase.</text>
</comment>
<comment type="similarity">
    <text evidence="2">Belongs to the Ca(2+):cation antiporter (CaCA) (TC 2.A.19) family. Cation/proton exchanger (CAX) subfamily.</text>
</comment>
<feature type="transmembrane region" description="Helical" evidence="12">
    <location>
        <begin position="396"/>
        <end position="414"/>
    </location>
</feature>
<sequence>MISMEERIYLEHEEISASQHHRADAVHAFEFETFELRPNENNANSSIFQRIWISLPRNIHIVLFKSRVNMLLPFGPIAILVHHLSEKQGWVYFLSSVGLVPLPELLGVGVEQLAYYTGPSVGGLLDAMFCNITELIIPIYALKYGMVRVVQHFLLGSILSKLLLVLGSAFFTRGTLDNRRAQVFAEKTILVNTGMWLMAFMAIMFPTLLHSTNTEVYFGKSELSLSRFNSFIMLVTYMSYLFYQLKFQQKQNPIDEGVSHEENTPQMTHLEAIGCLFILTVWVSILSRYLVNAIEGASNSMNVSKAFITVILLPLAENACAINFAIRNMLDKTLGVVAVSSTHILMFVLPLCVLISWIMGKPMDMNFELFEIAVLFITVVMGAFMMQDGTLNYFKGLILIFCYIIAVSLLAIVYKEYHYSEISL</sequence>
<evidence type="ECO:0000256" key="3">
    <source>
        <dbReference type="ARBA" id="ARBA00022448"/>
    </source>
</evidence>
<comment type="subcellular location">
    <subcellularLocation>
        <location evidence="1">Vacuole membrane</location>
        <topology evidence="1">Multi-pass membrane protein</topology>
    </subcellularLocation>
</comment>
<comment type="caution">
    <text evidence="12">Lacks conserved residue(s) required for the propagation of feature annotation.</text>
</comment>
<proteinExistence type="inferred from homology"/>
<name>A0AAN7IVL8_QUERU</name>
<keyword evidence="9 12" id="KW-1133">Transmembrane helix</keyword>
<dbReference type="Gene3D" id="1.20.1420.30">
    <property type="entry name" value="NCX, central ion-binding region"/>
    <property type="match status" value="1"/>
</dbReference>
<keyword evidence="4 12" id="KW-0050">Antiport</keyword>
<comment type="caution">
    <text evidence="14">The sequence shown here is derived from an EMBL/GenBank/DDBJ whole genome shotgun (WGS) entry which is preliminary data.</text>
</comment>
<evidence type="ECO:0000256" key="2">
    <source>
        <dbReference type="ARBA" id="ARBA00008248"/>
    </source>
</evidence>
<evidence type="ECO:0000256" key="12">
    <source>
        <dbReference type="RuleBase" id="RU365028"/>
    </source>
</evidence>
<keyword evidence="3 12" id="KW-0813">Transport</keyword>
<dbReference type="AlphaFoldDB" id="A0AAN7IVL8"/>
<dbReference type="EMBL" id="JAXUIC010000005">
    <property type="protein sequence ID" value="KAK4587681.1"/>
    <property type="molecule type" value="Genomic_DNA"/>
</dbReference>
<feature type="transmembrane region" description="Helical" evidence="12">
    <location>
        <begin position="272"/>
        <end position="291"/>
    </location>
</feature>
<keyword evidence="5 12" id="KW-0926">Vacuole</keyword>
<dbReference type="GO" id="GO:0006874">
    <property type="term" value="P:intracellular calcium ion homeostasis"/>
    <property type="evidence" value="ECO:0007669"/>
    <property type="project" value="TreeGrafter"/>
</dbReference>
<evidence type="ECO:0000256" key="9">
    <source>
        <dbReference type="ARBA" id="ARBA00022989"/>
    </source>
</evidence>
<evidence type="ECO:0000313" key="14">
    <source>
        <dbReference type="EMBL" id="KAK4587681.1"/>
    </source>
</evidence>
<dbReference type="PANTHER" id="PTHR31503:SF22">
    <property type="entry name" value="VACUOLAR CALCIUM ION TRANSPORTER"/>
    <property type="match status" value="1"/>
</dbReference>
<feature type="transmembrane region" description="Helical" evidence="12">
    <location>
        <begin position="225"/>
        <end position="243"/>
    </location>
</feature>
<organism evidence="14 15">
    <name type="scientific">Quercus rubra</name>
    <name type="common">Northern red oak</name>
    <name type="synonym">Quercus borealis</name>
    <dbReference type="NCBI Taxonomy" id="3512"/>
    <lineage>
        <taxon>Eukaryota</taxon>
        <taxon>Viridiplantae</taxon>
        <taxon>Streptophyta</taxon>
        <taxon>Embryophyta</taxon>
        <taxon>Tracheophyta</taxon>
        <taxon>Spermatophyta</taxon>
        <taxon>Magnoliopsida</taxon>
        <taxon>eudicotyledons</taxon>
        <taxon>Gunneridae</taxon>
        <taxon>Pentapetalae</taxon>
        <taxon>rosids</taxon>
        <taxon>fabids</taxon>
        <taxon>Fagales</taxon>
        <taxon>Fagaceae</taxon>
        <taxon>Quercus</taxon>
    </lineage>
</organism>
<keyword evidence="6 12" id="KW-0109">Calcium transport</keyword>
<gene>
    <name evidence="14" type="ORF">RGQ29_018909</name>
</gene>
<protein>
    <recommendedName>
        <fullName evidence="12">Vacuolar cation/proton exchanger</fullName>
    </recommendedName>
</protein>
<dbReference type="GO" id="GO:0015369">
    <property type="term" value="F:calcium:proton antiporter activity"/>
    <property type="evidence" value="ECO:0007669"/>
    <property type="project" value="UniProtKB-UniRule"/>
</dbReference>
<dbReference type="NCBIfam" id="TIGR00378">
    <property type="entry name" value="cax"/>
    <property type="match status" value="1"/>
</dbReference>
<evidence type="ECO:0000256" key="6">
    <source>
        <dbReference type="ARBA" id="ARBA00022568"/>
    </source>
</evidence>
<dbReference type="GO" id="GO:0009705">
    <property type="term" value="C:plant-type vacuole membrane"/>
    <property type="evidence" value="ECO:0007669"/>
    <property type="project" value="TreeGrafter"/>
</dbReference>
<keyword evidence="15" id="KW-1185">Reference proteome</keyword>
<evidence type="ECO:0000313" key="15">
    <source>
        <dbReference type="Proteomes" id="UP001324115"/>
    </source>
</evidence>
<evidence type="ECO:0000256" key="10">
    <source>
        <dbReference type="ARBA" id="ARBA00023065"/>
    </source>
</evidence>
<keyword evidence="10 12" id="KW-0406">Ion transport</keyword>
<evidence type="ECO:0000256" key="8">
    <source>
        <dbReference type="ARBA" id="ARBA00022837"/>
    </source>
</evidence>
<feature type="domain" description="Sodium/calcium exchanger membrane region" evidence="13">
    <location>
        <begin position="90"/>
        <end position="245"/>
    </location>
</feature>
<evidence type="ECO:0000256" key="11">
    <source>
        <dbReference type="ARBA" id="ARBA00023136"/>
    </source>
</evidence>
<feature type="transmembrane region" description="Helical" evidence="12">
    <location>
        <begin position="333"/>
        <end position="359"/>
    </location>
</feature>
<keyword evidence="11 12" id="KW-0472">Membrane</keyword>
<feature type="transmembrane region" description="Helical" evidence="12">
    <location>
        <begin position="306"/>
        <end position="326"/>
    </location>
</feature>
<feature type="transmembrane region" description="Helical" evidence="12">
    <location>
        <begin position="184"/>
        <end position="205"/>
    </location>
</feature>
<keyword evidence="8 12" id="KW-0106">Calcium</keyword>
<dbReference type="InterPro" id="IPR004837">
    <property type="entry name" value="NaCa_Exmemb"/>
</dbReference>
<dbReference type="InterPro" id="IPR004798">
    <property type="entry name" value="CAX-like"/>
</dbReference>
<keyword evidence="7 12" id="KW-0812">Transmembrane</keyword>
<reference evidence="14 15" key="1">
    <citation type="journal article" date="2023" name="G3 (Bethesda)">
        <title>A haplotype-resolved chromosome-scale genome for Quercus rubra L. provides insights into the genetics of adaptive traits for red oak species.</title>
        <authorList>
            <person name="Kapoor B."/>
            <person name="Jenkins J."/>
            <person name="Schmutz J."/>
            <person name="Zhebentyayeva T."/>
            <person name="Kuelheim C."/>
            <person name="Coggeshall M."/>
            <person name="Heim C."/>
            <person name="Lasky J.R."/>
            <person name="Leites L."/>
            <person name="Islam-Faridi N."/>
            <person name="Romero-Severson J."/>
            <person name="DeLeo V.L."/>
            <person name="Lucas S.M."/>
            <person name="Lazic D."/>
            <person name="Gailing O."/>
            <person name="Carlson J."/>
            <person name="Staton M."/>
        </authorList>
    </citation>
    <scope>NUCLEOTIDE SEQUENCE [LARGE SCALE GENOMIC DNA]</scope>
    <source>
        <strain evidence="14">Pseudo-F2</strain>
    </source>
</reference>
<dbReference type="InterPro" id="IPR004713">
    <property type="entry name" value="CaH_exchang"/>
</dbReference>
<feature type="transmembrane region" description="Helical" evidence="12">
    <location>
        <begin position="153"/>
        <end position="172"/>
    </location>
</feature>
<feature type="transmembrane region" description="Helical" evidence="12">
    <location>
        <begin position="365"/>
        <end position="384"/>
    </location>
</feature>
<dbReference type="Pfam" id="PF01699">
    <property type="entry name" value="Na_Ca_ex"/>
    <property type="match status" value="2"/>
</dbReference>
<dbReference type="Proteomes" id="UP001324115">
    <property type="component" value="Unassembled WGS sequence"/>
</dbReference>
<feature type="domain" description="Sodium/calcium exchanger membrane region" evidence="13">
    <location>
        <begin position="272"/>
        <end position="409"/>
    </location>
</feature>
<evidence type="ECO:0000256" key="1">
    <source>
        <dbReference type="ARBA" id="ARBA00004128"/>
    </source>
</evidence>
<evidence type="ECO:0000259" key="13">
    <source>
        <dbReference type="Pfam" id="PF01699"/>
    </source>
</evidence>
<evidence type="ECO:0000256" key="7">
    <source>
        <dbReference type="ARBA" id="ARBA00022692"/>
    </source>
</evidence>